<evidence type="ECO:0000313" key="2">
    <source>
        <dbReference type="Proteomes" id="UP001165960"/>
    </source>
</evidence>
<reference evidence="1" key="1">
    <citation type="submission" date="2022-04" db="EMBL/GenBank/DDBJ databases">
        <title>Genome of the entomopathogenic fungus Entomophthora muscae.</title>
        <authorList>
            <person name="Elya C."/>
            <person name="Lovett B.R."/>
            <person name="Lee E."/>
            <person name="Macias A.M."/>
            <person name="Hajek A.E."/>
            <person name="De Bivort B.L."/>
            <person name="Kasson M.T."/>
            <person name="De Fine Licht H.H."/>
            <person name="Stajich J.E."/>
        </authorList>
    </citation>
    <scope>NUCLEOTIDE SEQUENCE</scope>
    <source>
        <strain evidence="1">Berkeley</strain>
    </source>
</reference>
<comment type="caution">
    <text evidence="1">The sequence shown here is derived from an EMBL/GenBank/DDBJ whole genome shotgun (WGS) entry which is preliminary data.</text>
</comment>
<dbReference type="Proteomes" id="UP001165960">
    <property type="component" value="Unassembled WGS sequence"/>
</dbReference>
<proteinExistence type="predicted"/>
<keyword evidence="2" id="KW-1185">Reference proteome</keyword>
<name>A0ACC2T5W6_9FUNG</name>
<protein>
    <submittedName>
        <fullName evidence="1">Uncharacterized protein</fullName>
    </submittedName>
</protein>
<organism evidence="1 2">
    <name type="scientific">Entomophthora muscae</name>
    <dbReference type="NCBI Taxonomy" id="34485"/>
    <lineage>
        <taxon>Eukaryota</taxon>
        <taxon>Fungi</taxon>
        <taxon>Fungi incertae sedis</taxon>
        <taxon>Zoopagomycota</taxon>
        <taxon>Entomophthoromycotina</taxon>
        <taxon>Entomophthoromycetes</taxon>
        <taxon>Entomophthorales</taxon>
        <taxon>Entomophthoraceae</taxon>
        <taxon>Entomophthora</taxon>
    </lineage>
</organism>
<dbReference type="EMBL" id="QTSX02003596">
    <property type="protein sequence ID" value="KAJ9070015.1"/>
    <property type="molecule type" value="Genomic_DNA"/>
</dbReference>
<sequence length="78" mass="8564">MLQEALAGLTHGKGAYKWVVTAYKDAQLVFLDPVFLSGVYCVNSIELVWDVLATLPFKNVPEMVWVSCPPVPKVCPGL</sequence>
<evidence type="ECO:0000313" key="1">
    <source>
        <dbReference type="EMBL" id="KAJ9070015.1"/>
    </source>
</evidence>
<accession>A0ACC2T5W6</accession>
<gene>
    <name evidence="1" type="ORF">DSO57_1012714</name>
</gene>